<evidence type="ECO:0000313" key="2">
    <source>
        <dbReference type="EMBL" id="PIE34463.1"/>
    </source>
</evidence>
<dbReference type="Proteomes" id="UP000230914">
    <property type="component" value="Unassembled WGS sequence"/>
</dbReference>
<evidence type="ECO:0000313" key="3">
    <source>
        <dbReference type="Proteomes" id="UP000230914"/>
    </source>
</evidence>
<proteinExistence type="predicted"/>
<protein>
    <submittedName>
        <fullName evidence="2">Uncharacterized protein</fullName>
    </submittedName>
</protein>
<accession>A0A2G6KFK9</accession>
<name>A0A2G6KFK9_9ACTN</name>
<dbReference type="EMBL" id="PDSL01000019">
    <property type="protein sequence ID" value="PIE34463.1"/>
    <property type="molecule type" value="Genomic_DNA"/>
</dbReference>
<reference evidence="2 3" key="1">
    <citation type="submission" date="2017-10" db="EMBL/GenBank/DDBJ databases">
        <title>Novel microbial diversity and functional potential in the marine mammal oral microbiome.</title>
        <authorList>
            <person name="Dudek N.K."/>
            <person name="Sun C.L."/>
            <person name="Burstein D."/>
            <person name="Kantor R.S."/>
            <person name="Aliaga Goltsman D.S."/>
            <person name="Bik E.M."/>
            <person name="Thomas B.C."/>
            <person name="Banfield J.F."/>
            <person name="Relman D.A."/>
        </authorList>
    </citation>
    <scope>NUCLEOTIDE SEQUENCE [LARGE SCALE GENOMIC DNA]</scope>
    <source>
        <strain evidence="2">DOLJORAL78_61_10</strain>
    </source>
</reference>
<dbReference type="AlphaFoldDB" id="A0A2G6KFK9"/>
<feature type="compositionally biased region" description="Basic and acidic residues" evidence="1">
    <location>
        <begin position="49"/>
        <end position="64"/>
    </location>
</feature>
<feature type="region of interest" description="Disordered" evidence="1">
    <location>
        <begin position="49"/>
        <end position="86"/>
    </location>
</feature>
<comment type="caution">
    <text evidence="2">The sequence shown here is derived from an EMBL/GenBank/DDBJ whole genome shotgun (WGS) entry which is preliminary data.</text>
</comment>
<evidence type="ECO:0000256" key="1">
    <source>
        <dbReference type="SAM" id="MobiDB-lite"/>
    </source>
</evidence>
<sequence length="86" mass="9224">MRRLAVIVVVALAIALIASLVVLPLGVVIILTALYATGGAIAVSWANRRAEPPSDDQRRADDGPTPRPLSSKGWGVHSWVTRRNSR</sequence>
<organism evidence="2 3">
    <name type="scientific">Ilumatobacter coccineus</name>
    <dbReference type="NCBI Taxonomy" id="467094"/>
    <lineage>
        <taxon>Bacteria</taxon>
        <taxon>Bacillati</taxon>
        <taxon>Actinomycetota</taxon>
        <taxon>Acidimicrobiia</taxon>
        <taxon>Acidimicrobiales</taxon>
        <taxon>Ilumatobacteraceae</taxon>
        <taxon>Ilumatobacter</taxon>
    </lineage>
</organism>
<gene>
    <name evidence="2" type="ORF">CSA55_00930</name>
</gene>